<dbReference type="CDD" id="cd06225">
    <property type="entry name" value="HAMP"/>
    <property type="match status" value="1"/>
</dbReference>
<dbReference type="InterPro" id="IPR004090">
    <property type="entry name" value="Chemotax_Me-accpt_rcpt"/>
</dbReference>
<evidence type="ECO:0000256" key="6">
    <source>
        <dbReference type="SAM" id="Phobius"/>
    </source>
</evidence>
<dbReference type="AlphaFoldDB" id="A0A8J3RYZ1"/>
<evidence type="ECO:0000256" key="4">
    <source>
        <dbReference type="ARBA" id="ARBA00029447"/>
    </source>
</evidence>
<feature type="transmembrane region" description="Helical" evidence="6">
    <location>
        <begin position="207"/>
        <end position="230"/>
    </location>
</feature>
<dbReference type="RefSeq" id="WP_084779895.1">
    <property type="nucleotide sequence ID" value="NZ_BMQP01000004.1"/>
</dbReference>
<dbReference type="SMART" id="SM00283">
    <property type="entry name" value="MA"/>
    <property type="match status" value="1"/>
</dbReference>
<dbReference type="OrthoDB" id="5177055at2"/>
<protein>
    <recommendedName>
        <fullName evidence="11">Methyl-accepting chemotaxis protein</fullName>
    </recommendedName>
</protein>
<evidence type="ECO:0000259" key="7">
    <source>
        <dbReference type="PROSITE" id="PS50111"/>
    </source>
</evidence>
<gene>
    <name evidence="9" type="ORF">Pro02_12440</name>
</gene>
<feature type="domain" description="HAMP" evidence="8">
    <location>
        <begin position="231"/>
        <end position="283"/>
    </location>
</feature>
<evidence type="ECO:0000256" key="1">
    <source>
        <dbReference type="ARBA" id="ARBA00022692"/>
    </source>
</evidence>
<comment type="similarity">
    <text evidence="4">Belongs to the methyl-accepting chemotaxis (MCP) protein family.</text>
</comment>
<dbReference type="InterPro" id="IPR024478">
    <property type="entry name" value="HlyB_4HB_MCP"/>
</dbReference>
<dbReference type="EMBL" id="BOOI01000009">
    <property type="protein sequence ID" value="GIH82836.1"/>
    <property type="molecule type" value="Genomic_DNA"/>
</dbReference>
<dbReference type="PRINTS" id="PR00260">
    <property type="entry name" value="CHEMTRNSDUCR"/>
</dbReference>
<keyword evidence="1 6" id="KW-0812">Transmembrane</keyword>
<dbReference type="PROSITE" id="PS50885">
    <property type="entry name" value="HAMP"/>
    <property type="match status" value="1"/>
</dbReference>
<dbReference type="Gene3D" id="1.10.287.950">
    <property type="entry name" value="Methyl-accepting chemotaxis protein"/>
    <property type="match status" value="1"/>
</dbReference>
<feature type="domain" description="Methyl-accepting transducer" evidence="7">
    <location>
        <begin position="288"/>
        <end position="531"/>
    </location>
</feature>
<dbReference type="Pfam" id="PF00672">
    <property type="entry name" value="HAMP"/>
    <property type="match status" value="1"/>
</dbReference>
<comment type="caution">
    <text evidence="9">The sequence shown here is derived from an EMBL/GenBank/DDBJ whole genome shotgun (WGS) entry which is preliminary data.</text>
</comment>
<accession>A0A8J3RYZ1</accession>
<keyword evidence="6" id="KW-0472">Membrane</keyword>
<evidence type="ECO:0008006" key="11">
    <source>
        <dbReference type="Google" id="ProtNLM"/>
    </source>
</evidence>
<dbReference type="Pfam" id="PF00015">
    <property type="entry name" value="MCPsignal"/>
    <property type="match status" value="1"/>
</dbReference>
<reference evidence="9" key="1">
    <citation type="submission" date="2021-01" db="EMBL/GenBank/DDBJ databases">
        <title>Whole genome shotgun sequence of Planobispora rosea NBRC 15558.</title>
        <authorList>
            <person name="Komaki H."/>
            <person name="Tamura T."/>
        </authorList>
    </citation>
    <scope>NUCLEOTIDE SEQUENCE</scope>
    <source>
        <strain evidence="9">NBRC 15558</strain>
    </source>
</reference>
<dbReference type="SMART" id="SM00304">
    <property type="entry name" value="HAMP"/>
    <property type="match status" value="1"/>
</dbReference>
<evidence type="ECO:0000256" key="3">
    <source>
        <dbReference type="ARBA" id="ARBA00023224"/>
    </source>
</evidence>
<proteinExistence type="inferred from homology"/>
<dbReference type="InterPro" id="IPR003660">
    <property type="entry name" value="HAMP_dom"/>
</dbReference>
<dbReference type="GO" id="GO:0016020">
    <property type="term" value="C:membrane"/>
    <property type="evidence" value="ECO:0007669"/>
    <property type="project" value="InterPro"/>
</dbReference>
<keyword evidence="2 6" id="KW-1133">Transmembrane helix</keyword>
<dbReference type="InterPro" id="IPR004089">
    <property type="entry name" value="MCPsignal_dom"/>
</dbReference>
<keyword evidence="3 5" id="KW-0807">Transducer</keyword>
<evidence type="ECO:0000256" key="2">
    <source>
        <dbReference type="ARBA" id="ARBA00022989"/>
    </source>
</evidence>
<dbReference type="Proteomes" id="UP000655044">
    <property type="component" value="Unassembled WGS sequence"/>
</dbReference>
<dbReference type="GO" id="GO:0007165">
    <property type="term" value="P:signal transduction"/>
    <property type="evidence" value="ECO:0007669"/>
    <property type="project" value="UniProtKB-KW"/>
</dbReference>
<sequence>MSSLSVPPPSGSHSAAPARRSLIDRCRDLPLTAKIFAAVTAVATAGLLVLGVSVSGLNQADDKATEIYEHGVRPIETLGLIHSDMLRVRYLMLNYYMSNPEFRVKNAEEMRKADASIVENAEVFAAVTTDKAAWERVYADWAEYVKIRDGQVIPSADKHDLPGFWKGYNAIRPIDERIAEGIAGLRAAQSQTAVASVNDAHDTVGQVIARVSVIGGLGLAAGLGLAWLVARSVVGPLRRVTGVLDALAHGDLTRNADVTSRDEVGTMAAALNRAITTMRQTIAVIHANATTLGASSADLEAVSRQLADNAEGTAAQAGGAREAAREITEHVSTLAAASEQMGASIREISTNASDAATVAVEAVTSAQETTAVVGKLGESSAEIGNILKVITSIAEQTNLLALNATIEAARAGDAGKGFAVVASEVKELAQETAKATEDIAARIETIQSDTAAAVGAIDKISAIIGTISNYQTTIAAAVEEQTATTGEISRSVSSAAQGVHNIADNMTAVAGAAQETTEGVETSRQASERLAAMAAELNQLVTRFRV</sequence>
<organism evidence="9 10">
    <name type="scientific">Planobispora rosea</name>
    <dbReference type="NCBI Taxonomy" id="35762"/>
    <lineage>
        <taxon>Bacteria</taxon>
        <taxon>Bacillati</taxon>
        <taxon>Actinomycetota</taxon>
        <taxon>Actinomycetes</taxon>
        <taxon>Streptosporangiales</taxon>
        <taxon>Streptosporangiaceae</taxon>
        <taxon>Planobispora</taxon>
    </lineage>
</organism>
<dbReference type="PROSITE" id="PS50111">
    <property type="entry name" value="CHEMOTAXIS_TRANSDUC_2"/>
    <property type="match status" value="1"/>
</dbReference>
<evidence type="ECO:0000313" key="9">
    <source>
        <dbReference type="EMBL" id="GIH82836.1"/>
    </source>
</evidence>
<evidence type="ECO:0000256" key="5">
    <source>
        <dbReference type="PROSITE-ProRule" id="PRU00284"/>
    </source>
</evidence>
<evidence type="ECO:0000259" key="8">
    <source>
        <dbReference type="PROSITE" id="PS50885"/>
    </source>
</evidence>
<dbReference type="Pfam" id="PF12729">
    <property type="entry name" value="4HB_MCP_1"/>
    <property type="match status" value="1"/>
</dbReference>
<feature type="transmembrane region" description="Helical" evidence="6">
    <location>
        <begin position="35"/>
        <end position="57"/>
    </location>
</feature>
<evidence type="ECO:0000313" key="10">
    <source>
        <dbReference type="Proteomes" id="UP000655044"/>
    </source>
</evidence>
<keyword evidence="10" id="KW-1185">Reference proteome</keyword>
<dbReference type="PANTHER" id="PTHR32089">
    <property type="entry name" value="METHYL-ACCEPTING CHEMOTAXIS PROTEIN MCPB"/>
    <property type="match status" value="1"/>
</dbReference>
<dbReference type="SUPFAM" id="SSF58104">
    <property type="entry name" value="Methyl-accepting chemotaxis protein (MCP) signaling domain"/>
    <property type="match status" value="1"/>
</dbReference>
<dbReference type="PANTHER" id="PTHR32089:SF112">
    <property type="entry name" value="LYSOZYME-LIKE PROTEIN-RELATED"/>
    <property type="match status" value="1"/>
</dbReference>
<dbReference type="GO" id="GO:0006935">
    <property type="term" value="P:chemotaxis"/>
    <property type="evidence" value="ECO:0007669"/>
    <property type="project" value="InterPro"/>
</dbReference>
<dbReference type="GO" id="GO:0004888">
    <property type="term" value="F:transmembrane signaling receptor activity"/>
    <property type="evidence" value="ECO:0007669"/>
    <property type="project" value="InterPro"/>
</dbReference>
<name>A0A8J3RYZ1_PLARO</name>